<gene>
    <name evidence="10" type="ORF">J2Z71_000035</name>
</gene>
<keyword evidence="3" id="KW-0547">Nucleotide-binding</keyword>
<feature type="transmembrane region" description="Helical" evidence="7">
    <location>
        <begin position="21"/>
        <end position="41"/>
    </location>
</feature>
<feature type="transmembrane region" description="Helical" evidence="7">
    <location>
        <begin position="246"/>
        <end position="264"/>
    </location>
</feature>
<evidence type="ECO:0000313" key="10">
    <source>
        <dbReference type="EMBL" id="MBP2024520.1"/>
    </source>
</evidence>
<feature type="domain" description="ABC transmembrane type-1" evidence="9">
    <location>
        <begin position="17"/>
        <end position="298"/>
    </location>
</feature>
<dbReference type="SUPFAM" id="SSF90123">
    <property type="entry name" value="ABC transporter transmembrane region"/>
    <property type="match status" value="1"/>
</dbReference>
<dbReference type="CDD" id="cd18548">
    <property type="entry name" value="ABC_6TM_Tm287_like"/>
    <property type="match status" value="1"/>
</dbReference>
<dbReference type="SMART" id="SM00382">
    <property type="entry name" value="AAA"/>
    <property type="match status" value="1"/>
</dbReference>
<dbReference type="PANTHER" id="PTHR43394:SF1">
    <property type="entry name" value="ATP-BINDING CASSETTE SUB-FAMILY B MEMBER 10, MITOCHONDRIAL"/>
    <property type="match status" value="1"/>
</dbReference>
<dbReference type="InterPro" id="IPR036640">
    <property type="entry name" value="ABC1_TM_sf"/>
</dbReference>
<dbReference type="Gene3D" id="1.20.1560.10">
    <property type="entry name" value="ABC transporter type 1, transmembrane domain"/>
    <property type="match status" value="1"/>
</dbReference>
<dbReference type="GO" id="GO:0005524">
    <property type="term" value="F:ATP binding"/>
    <property type="evidence" value="ECO:0007669"/>
    <property type="project" value="UniProtKB-KW"/>
</dbReference>
<keyword evidence="4 10" id="KW-0067">ATP-binding</keyword>
<dbReference type="InterPro" id="IPR003439">
    <property type="entry name" value="ABC_transporter-like_ATP-bd"/>
</dbReference>
<evidence type="ECO:0000256" key="1">
    <source>
        <dbReference type="ARBA" id="ARBA00004651"/>
    </source>
</evidence>
<dbReference type="Pfam" id="PF00664">
    <property type="entry name" value="ABC_membrane"/>
    <property type="match status" value="1"/>
</dbReference>
<evidence type="ECO:0000259" key="8">
    <source>
        <dbReference type="PROSITE" id="PS50893"/>
    </source>
</evidence>
<dbReference type="PROSITE" id="PS50893">
    <property type="entry name" value="ABC_TRANSPORTER_2"/>
    <property type="match status" value="1"/>
</dbReference>
<dbReference type="InterPro" id="IPR017871">
    <property type="entry name" value="ABC_transporter-like_CS"/>
</dbReference>
<dbReference type="PROSITE" id="PS00211">
    <property type="entry name" value="ABC_TRANSPORTER_1"/>
    <property type="match status" value="1"/>
</dbReference>
<keyword evidence="2 7" id="KW-0812">Transmembrane</keyword>
<keyword evidence="11" id="KW-1185">Reference proteome</keyword>
<dbReference type="RefSeq" id="WP_210059826.1">
    <property type="nucleotide sequence ID" value="NZ_JAGGLJ010000001.1"/>
</dbReference>
<feature type="transmembrane region" description="Helical" evidence="7">
    <location>
        <begin position="276"/>
        <end position="299"/>
    </location>
</feature>
<protein>
    <submittedName>
        <fullName evidence="10">ATP-binding cassette subfamily B protein</fullName>
    </submittedName>
</protein>
<evidence type="ECO:0000256" key="5">
    <source>
        <dbReference type="ARBA" id="ARBA00022989"/>
    </source>
</evidence>
<comment type="caution">
    <text evidence="10">The sequence shown here is derived from an EMBL/GenBank/DDBJ whole genome shotgun (WGS) entry which is preliminary data.</text>
</comment>
<name>A0ABS4K9S0_9FIRM</name>
<evidence type="ECO:0000259" key="9">
    <source>
        <dbReference type="PROSITE" id="PS50929"/>
    </source>
</evidence>
<proteinExistence type="predicted"/>
<dbReference type="Pfam" id="PF00005">
    <property type="entry name" value="ABC_tran"/>
    <property type="match status" value="1"/>
</dbReference>
<evidence type="ECO:0000313" key="11">
    <source>
        <dbReference type="Proteomes" id="UP001519306"/>
    </source>
</evidence>
<dbReference type="Gene3D" id="3.40.50.300">
    <property type="entry name" value="P-loop containing nucleotide triphosphate hydrolases"/>
    <property type="match status" value="1"/>
</dbReference>
<dbReference type="EMBL" id="JAGGLJ010000001">
    <property type="protein sequence ID" value="MBP2024520.1"/>
    <property type="molecule type" value="Genomic_DNA"/>
</dbReference>
<evidence type="ECO:0000256" key="7">
    <source>
        <dbReference type="SAM" id="Phobius"/>
    </source>
</evidence>
<dbReference type="InterPro" id="IPR011527">
    <property type="entry name" value="ABC1_TM_dom"/>
</dbReference>
<evidence type="ECO:0000256" key="2">
    <source>
        <dbReference type="ARBA" id="ARBA00022692"/>
    </source>
</evidence>
<feature type="transmembrane region" description="Helical" evidence="7">
    <location>
        <begin position="156"/>
        <end position="175"/>
    </location>
</feature>
<dbReference type="InterPro" id="IPR003593">
    <property type="entry name" value="AAA+_ATPase"/>
</dbReference>
<dbReference type="Proteomes" id="UP001519306">
    <property type="component" value="Unassembled WGS sequence"/>
</dbReference>
<comment type="subcellular location">
    <subcellularLocation>
        <location evidence="1">Cell membrane</location>
        <topology evidence="1">Multi-pass membrane protein</topology>
    </subcellularLocation>
</comment>
<accession>A0ABS4K9S0</accession>
<dbReference type="InterPro" id="IPR039421">
    <property type="entry name" value="Type_1_exporter"/>
</dbReference>
<dbReference type="InterPro" id="IPR027417">
    <property type="entry name" value="P-loop_NTPase"/>
</dbReference>
<dbReference type="SUPFAM" id="SSF52540">
    <property type="entry name" value="P-loop containing nucleoside triphosphate hydrolases"/>
    <property type="match status" value="1"/>
</dbReference>
<organism evidence="10 11">
    <name type="scientific">Peptoniphilus stercorisuis</name>
    <dbReference type="NCBI Taxonomy" id="1436965"/>
    <lineage>
        <taxon>Bacteria</taxon>
        <taxon>Bacillati</taxon>
        <taxon>Bacillota</taxon>
        <taxon>Tissierellia</taxon>
        <taxon>Tissierellales</taxon>
        <taxon>Peptoniphilaceae</taxon>
        <taxon>Peptoniphilus</taxon>
    </lineage>
</organism>
<keyword evidence="6 7" id="KW-0472">Membrane</keyword>
<dbReference type="PROSITE" id="PS50929">
    <property type="entry name" value="ABC_TM1F"/>
    <property type="match status" value="1"/>
</dbReference>
<keyword evidence="5 7" id="KW-1133">Transmembrane helix</keyword>
<evidence type="ECO:0000256" key="6">
    <source>
        <dbReference type="ARBA" id="ARBA00023136"/>
    </source>
</evidence>
<feature type="transmembrane region" description="Helical" evidence="7">
    <location>
        <begin position="53"/>
        <end position="78"/>
    </location>
</feature>
<evidence type="ECO:0000256" key="4">
    <source>
        <dbReference type="ARBA" id="ARBA00022840"/>
    </source>
</evidence>
<reference evidence="10 11" key="1">
    <citation type="submission" date="2021-03" db="EMBL/GenBank/DDBJ databases">
        <title>Genomic Encyclopedia of Type Strains, Phase IV (KMG-IV): sequencing the most valuable type-strain genomes for metagenomic binning, comparative biology and taxonomic classification.</title>
        <authorList>
            <person name="Goeker M."/>
        </authorList>
    </citation>
    <scope>NUCLEOTIDE SEQUENCE [LARGE SCALE GENOMIC DNA]</scope>
    <source>
        <strain evidence="10 11">DSM 27563</strain>
    </source>
</reference>
<evidence type="ECO:0000256" key="3">
    <source>
        <dbReference type="ARBA" id="ARBA00022741"/>
    </source>
</evidence>
<sequence>MVKNILSNLKENKKYAILSPIFVIVEVFMDIALPYLMSLIIDRGISAKSKEDLLKIGVLLILSIVIAFVSGIYSGYFATKASSGLAKNLRESMFNNIQSFSFEDVDKFSTGSLITRMTTDVQNIQMAFQASIRIAIRSPLMLIFSFIMSFRIHRELAMNFLFIFPIIILGMYLIISKAHPIFSQIFKTFDRLNTIVSENLSGIRVVKSFVKEDHEIEKFNDTSYDLYEKHVKVSKLMAFGMPLMQFSIYLITILIAWFGAHFVVVGSLTTGELMSLITYAFQIQISLMILSMILVQVTISRNSAERVSDVLSATSSIRSPKNPVLEVANGDIEFNDVYFSYVHDSDKCALKNINLNIKSGDNVGIIGSTGSSKTTLINLIPRLYDTLSGNVKVSGVDVRDYDLKTLRDSVSVVLQKNQLFTGTIIENLRWGNEDASLDDVIKASKIAQAHDFILSESDQYDAKVERGGTNFSGGQRQRLCIARALLKKPKILILDDSTSALDNTTEQTLINELDKNLPSMTRIIISQRVNSLRNCDYIIVMDKGRINGIGTHDELVKTNKIYNEIVSTQVEGGDFDA</sequence>
<dbReference type="PANTHER" id="PTHR43394">
    <property type="entry name" value="ATP-DEPENDENT PERMEASE MDL1, MITOCHONDRIAL"/>
    <property type="match status" value="1"/>
</dbReference>
<feature type="domain" description="ABC transporter" evidence="8">
    <location>
        <begin position="332"/>
        <end position="568"/>
    </location>
</feature>